<dbReference type="Gene3D" id="2.10.220.10">
    <property type="entry name" value="Hormone Receptor, Insulin-like Growth Factor Receptor 1, Chain A, domain 2"/>
    <property type="match status" value="1"/>
</dbReference>
<organism evidence="8 9">
    <name type="scientific">Strigamia maritima</name>
    <name type="common">European centipede</name>
    <name type="synonym">Geophilus maritimus</name>
    <dbReference type="NCBI Taxonomy" id="126957"/>
    <lineage>
        <taxon>Eukaryota</taxon>
        <taxon>Metazoa</taxon>
        <taxon>Ecdysozoa</taxon>
        <taxon>Arthropoda</taxon>
        <taxon>Myriapoda</taxon>
        <taxon>Chilopoda</taxon>
        <taxon>Pleurostigmophora</taxon>
        <taxon>Geophilomorpha</taxon>
        <taxon>Linotaeniidae</taxon>
        <taxon>Strigamia</taxon>
    </lineage>
</organism>
<dbReference type="CDD" id="cd00064">
    <property type="entry name" value="FU"/>
    <property type="match status" value="1"/>
</dbReference>
<dbReference type="InterPro" id="IPR002049">
    <property type="entry name" value="LE_dom"/>
</dbReference>
<dbReference type="HOGENOM" id="CLU_038974_0_0_1"/>
<dbReference type="PROSITE" id="PS01248">
    <property type="entry name" value="EGF_LAM_1"/>
    <property type="match status" value="1"/>
</dbReference>
<dbReference type="InterPro" id="IPR001881">
    <property type="entry name" value="EGF-like_Ca-bd_dom"/>
</dbReference>
<dbReference type="OMA" id="HCRANQY"/>
<name>T1IHQ1_STRMM</name>
<dbReference type="SMART" id="SM00181">
    <property type="entry name" value="EGF"/>
    <property type="match status" value="2"/>
</dbReference>
<evidence type="ECO:0000256" key="2">
    <source>
        <dbReference type="ARBA" id="ARBA00022536"/>
    </source>
</evidence>
<dbReference type="InterPro" id="IPR006212">
    <property type="entry name" value="Furin_repeat"/>
</dbReference>
<feature type="chain" id="PRO_5004579183" description="EGF-like domain-containing protein" evidence="6">
    <location>
        <begin position="25"/>
        <end position="358"/>
    </location>
</feature>
<dbReference type="eggNOG" id="KOG4260">
    <property type="taxonomic scope" value="Eukaryota"/>
</dbReference>
<evidence type="ECO:0000313" key="8">
    <source>
        <dbReference type="EnsemblMetazoa" id="SMAR000371-PA"/>
    </source>
</evidence>
<dbReference type="SMART" id="SM00179">
    <property type="entry name" value="EGF_CA"/>
    <property type="match status" value="1"/>
</dbReference>
<dbReference type="EnsemblMetazoa" id="SMAR000371-RA">
    <property type="protein sequence ID" value="SMAR000371-PA"/>
    <property type="gene ID" value="SMAR000371"/>
</dbReference>
<evidence type="ECO:0000256" key="1">
    <source>
        <dbReference type="ARBA" id="ARBA00005897"/>
    </source>
</evidence>
<dbReference type="InterPro" id="IPR009030">
    <property type="entry name" value="Growth_fac_rcpt_cys_sf"/>
</dbReference>
<dbReference type="CDD" id="cd00054">
    <property type="entry name" value="EGF_CA"/>
    <property type="match status" value="1"/>
</dbReference>
<dbReference type="Proteomes" id="UP000014500">
    <property type="component" value="Unassembled WGS sequence"/>
</dbReference>
<reference evidence="9" key="1">
    <citation type="submission" date="2011-05" db="EMBL/GenBank/DDBJ databases">
        <authorList>
            <person name="Richards S.R."/>
            <person name="Qu J."/>
            <person name="Jiang H."/>
            <person name="Jhangiani S.N."/>
            <person name="Agravi P."/>
            <person name="Goodspeed R."/>
            <person name="Gross S."/>
            <person name="Mandapat C."/>
            <person name="Jackson L."/>
            <person name="Mathew T."/>
            <person name="Pu L."/>
            <person name="Thornton R."/>
            <person name="Saada N."/>
            <person name="Wilczek-Boney K.B."/>
            <person name="Lee S."/>
            <person name="Kovar C."/>
            <person name="Wu Y."/>
            <person name="Scherer S.E."/>
            <person name="Worley K.C."/>
            <person name="Muzny D.M."/>
            <person name="Gibbs R."/>
        </authorList>
    </citation>
    <scope>NUCLEOTIDE SEQUENCE</scope>
    <source>
        <strain evidence="9">Brora</strain>
    </source>
</reference>
<dbReference type="SUPFAM" id="SSF57184">
    <property type="entry name" value="Growth factor receptor domain"/>
    <property type="match status" value="1"/>
</dbReference>
<dbReference type="SMART" id="SM00261">
    <property type="entry name" value="FU"/>
    <property type="match status" value="2"/>
</dbReference>
<dbReference type="STRING" id="126957.T1IHQ1"/>
<feature type="signal peptide" evidence="6">
    <location>
        <begin position="1"/>
        <end position="24"/>
    </location>
</feature>
<comment type="similarity">
    <text evidence="1">Belongs to the CRELD family.</text>
</comment>
<evidence type="ECO:0000256" key="5">
    <source>
        <dbReference type="PROSITE-ProRule" id="PRU00076"/>
    </source>
</evidence>
<keyword evidence="4 5" id="KW-1015">Disulfide bond</keyword>
<dbReference type="PROSITE" id="PS01187">
    <property type="entry name" value="EGF_CA"/>
    <property type="match status" value="1"/>
</dbReference>
<dbReference type="AlphaFoldDB" id="T1IHQ1"/>
<evidence type="ECO:0000256" key="4">
    <source>
        <dbReference type="ARBA" id="ARBA00023157"/>
    </source>
</evidence>
<proteinExistence type="inferred from homology"/>
<evidence type="ECO:0000256" key="6">
    <source>
        <dbReference type="SAM" id="SignalP"/>
    </source>
</evidence>
<evidence type="ECO:0000256" key="3">
    <source>
        <dbReference type="ARBA" id="ARBA00022837"/>
    </source>
</evidence>
<evidence type="ECO:0000259" key="7">
    <source>
        <dbReference type="PROSITE" id="PS50026"/>
    </source>
</evidence>
<feature type="disulfide bond" evidence="5">
    <location>
        <begin position="167"/>
        <end position="176"/>
    </location>
</feature>
<dbReference type="GO" id="GO:0005509">
    <property type="term" value="F:calcium ion binding"/>
    <property type="evidence" value="ECO:0007669"/>
    <property type="project" value="InterPro"/>
</dbReference>
<evidence type="ECO:0000313" key="9">
    <source>
        <dbReference type="Proteomes" id="UP000014500"/>
    </source>
</evidence>
<dbReference type="EMBL" id="JH429979">
    <property type="status" value="NOT_ANNOTATED_CDS"/>
    <property type="molecule type" value="Genomic_DNA"/>
</dbReference>
<keyword evidence="9" id="KW-1185">Reference proteome</keyword>
<accession>T1IHQ1</accession>
<dbReference type="PROSITE" id="PS00022">
    <property type="entry name" value="EGF_1"/>
    <property type="match status" value="1"/>
</dbReference>
<keyword evidence="6" id="KW-0732">Signal</keyword>
<protein>
    <recommendedName>
        <fullName evidence="7">EGF-like domain-containing protein</fullName>
    </recommendedName>
</protein>
<dbReference type="InterPro" id="IPR000742">
    <property type="entry name" value="EGF"/>
</dbReference>
<dbReference type="PROSITE" id="PS50026">
    <property type="entry name" value="EGF_3"/>
    <property type="match status" value="1"/>
</dbReference>
<reference evidence="8" key="2">
    <citation type="submission" date="2015-02" db="UniProtKB">
        <authorList>
            <consortium name="EnsemblMetazoa"/>
        </authorList>
    </citation>
    <scope>IDENTIFICATION</scope>
</reference>
<dbReference type="PhylomeDB" id="T1IHQ1"/>
<comment type="caution">
    <text evidence="5">Lacks conserved residue(s) required for the propagation of feature annotation.</text>
</comment>
<keyword evidence="3" id="KW-0106">Calcium</keyword>
<dbReference type="InterPro" id="IPR018097">
    <property type="entry name" value="EGF_Ca-bd_CS"/>
</dbReference>
<dbReference type="Pfam" id="PF11938">
    <property type="entry name" value="DUF3456"/>
    <property type="match status" value="1"/>
</dbReference>
<dbReference type="InterPro" id="IPR021852">
    <property type="entry name" value="DUF3456"/>
</dbReference>
<sequence>MRMTYGMSRHWLVLILVLVTGALDNPKRKADSIPPCQACKNVMKSFKKAMVKTSRGKYEGGDVDWEERKMGSYANSEIRLVEIQEMLCKDVKEGVDQCHGLAEESEEFIEEWWQNAQRDEIDFLICCPNNSFGSDCKPCPGGIDNPCGGNGKCKGAGSRKGTGECKCDPGYAGEVCNNCQLGYFQSYKDDEKFICSKCHKSCESRCWDSGPKGCEVCKSGWQYHSEYGCHDIDECILRNSPCSPNEFCINLEGSFQCIECNKACDGCHGDGPDTCHKCKDGYILKDEFCIDTDSYQRSVRMQTARYITYFGLCVATCIIFKKNLHLAAAVGTAVALYIAASEYSLKDDDSVLPKFLHV</sequence>
<feature type="domain" description="EGF-like" evidence="7">
    <location>
        <begin position="135"/>
        <end position="177"/>
    </location>
</feature>
<keyword evidence="2 5" id="KW-0245">EGF-like domain</keyword>